<dbReference type="EMBL" id="CP018820">
    <property type="protein sequence ID" value="APR51031.1"/>
    <property type="molecule type" value="Genomic_DNA"/>
</dbReference>
<keyword evidence="4" id="KW-1185">Reference proteome</keyword>
<protein>
    <submittedName>
        <fullName evidence="3">DNA-binding protein</fullName>
    </submittedName>
</protein>
<evidence type="ECO:0000313" key="5">
    <source>
        <dbReference type="Proteomes" id="UP000286681"/>
    </source>
</evidence>
<feature type="domain" description="Helix-turn-helix" evidence="1">
    <location>
        <begin position="6"/>
        <end position="53"/>
    </location>
</feature>
<dbReference type="OrthoDB" id="7874861at2"/>
<dbReference type="AlphaFoldDB" id="A0A1L6J502"/>
<sequence length="60" mass="6454">MRPLCVTIEEAAGLLSIGRTRVYQLIASGEIEMIKIGKSSRVTTESLSSFLARAAVRSAN</sequence>
<dbReference type="InterPro" id="IPR010093">
    <property type="entry name" value="SinI_DNA-bd"/>
</dbReference>
<gene>
    <name evidence="2" type="ORF">BRX40_00040</name>
    <name evidence="3" type="ORF">CA257_19515</name>
</gene>
<evidence type="ECO:0000259" key="1">
    <source>
        <dbReference type="Pfam" id="PF12728"/>
    </source>
</evidence>
<accession>A0A1L6J502</accession>
<proteinExistence type="predicted"/>
<name>A0A1L6J502_9SPHN</name>
<dbReference type="Proteomes" id="UP000286681">
    <property type="component" value="Unassembled WGS sequence"/>
</dbReference>
<evidence type="ECO:0000313" key="3">
    <source>
        <dbReference type="EMBL" id="RSU99516.1"/>
    </source>
</evidence>
<evidence type="ECO:0000313" key="2">
    <source>
        <dbReference type="EMBL" id="APR51031.1"/>
    </source>
</evidence>
<dbReference type="Proteomes" id="UP000185161">
    <property type="component" value="Chromosome"/>
</dbReference>
<dbReference type="Pfam" id="PF12728">
    <property type="entry name" value="HTH_17"/>
    <property type="match status" value="1"/>
</dbReference>
<reference evidence="3 5" key="3">
    <citation type="submission" date="2018-07" db="EMBL/GenBank/DDBJ databases">
        <title>Genomic and Epidemiologic Investigation of an Indolent Hospital Outbreak.</title>
        <authorList>
            <person name="Johnson R.C."/>
            <person name="Deming C."/>
            <person name="Conlan S."/>
            <person name="Zellmer C.J."/>
            <person name="Michelin A.V."/>
            <person name="Lee-Lin S."/>
            <person name="Thomas P.J."/>
            <person name="Park M."/>
            <person name="Weingarten R.A."/>
            <person name="Less J."/>
            <person name="Dekker J.P."/>
            <person name="Frank K.M."/>
            <person name="Musser K.A."/>
            <person name="Mcquiston J.R."/>
            <person name="Henderson D.K."/>
            <person name="Lau A.F."/>
            <person name="Palmore T.N."/>
            <person name="Segre J.A."/>
        </authorList>
    </citation>
    <scope>NUCLEOTIDE SEQUENCE [LARGE SCALE GENOMIC DNA]</scope>
    <source>
        <strain evidence="3 5">SK-NIH.Env10_0317</strain>
    </source>
</reference>
<dbReference type="NCBIfam" id="TIGR01764">
    <property type="entry name" value="excise"/>
    <property type="match status" value="1"/>
</dbReference>
<reference evidence="2" key="1">
    <citation type="submission" date="2016-12" db="EMBL/GenBank/DDBJ databases">
        <title>Whole genome sequencing of Sphingomonas koreensis.</title>
        <authorList>
            <person name="Conlan S."/>
            <person name="Thomas P.J."/>
            <person name="Mullikin J."/>
            <person name="Palmore T.N."/>
            <person name="Frank K.M."/>
            <person name="Segre J.A."/>
        </authorList>
    </citation>
    <scope>NUCLEOTIDE SEQUENCE</scope>
    <source>
        <strain evidence="2">ABOJV</strain>
    </source>
</reference>
<organism evidence="2 4">
    <name type="scientific">Sphingomonas koreensis</name>
    <dbReference type="NCBI Taxonomy" id="93064"/>
    <lineage>
        <taxon>Bacteria</taxon>
        <taxon>Pseudomonadati</taxon>
        <taxon>Pseudomonadota</taxon>
        <taxon>Alphaproteobacteria</taxon>
        <taxon>Sphingomonadales</taxon>
        <taxon>Sphingomonadaceae</taxon>
        <taxon>Sphingomonas</taxon>
    </lineage>
</organism>
<dbReference type="GO" id="GO:0003677">
    <property type="term" value="F:DNA binding"/>
    <property type="evidence" value="ECO:0007669"/>
    <property type="project" value="UniProtKB-KW"/>
</dbReference>
<dbReference type="KEGG" id="skr:BRX40_00040"/>
<keyword evidence="3" id="KW-0238">DNA-binding</keyword>
<dbReference type="EMBL" id="QQWO01000021">
    <property type="protein sequence ID" value="RSU99516.1"/>
    <property type="molecule type" value="Genomic_DNA"/>
</dbReference>
<dbReference type="InterPro" id="IPR041657">
    <property type="entry name" value="HTH_17"/>
</dbReference>
<reference evidence="4" key="2">
    <citation type="submission" date="2016-12" db="EMBL/GenBank/DDBJ databases">
        <title>Whole genome sequencing of Sphingomonas sp. ABOJV.</title>
        <authorList>
            <person name="Conlan S."/>
            <person name="Thomas P.J."/>
            <person name="Mullikin J."/>
            <person name="Palmore T.N."/>
            <person name="Frank K.M."/>
            <person name="Segre J.A."/>
        </authorList>
    </citation>
    <scope>NUCLEOTIDE SEQUENCE [LARGE SCALE GENOMIC DNA]</scope>
    <source>
        <strain evidence="4">ABOJV</strain>
    </source>
</reference>
<evidence type="ECO:0000313" key="4">
    <source>
        <dbReference type="Proteomes" id="UP000185161"/>
    </source>
</evidence>